<protein>
    <submittedName>
        <fullName evidence="3">7-alpha-hydroxysteroid dehydrogenase</fullName>
        <ecNumber evidence="3">1.1.1.159</ecNumber>
    </submittedName>
</protein>
<comment type="similarity">
    <text evidence="1">Belongs to the short-chain dehydrogenases/reductases (SDR) family.</text>
</comment>
<gene>
    <name evidence="3" type="primary">hdhA</name>
    <name evidence="3" type="ORF">NCTC12112_01842</name>
</gene>
<evidence type="ECO:0000313" key="4">
    <source>
        <dbReference type="Proteomes" id="UP000249008"/>
    </source>
</evidence>
<dbReference type="NCBIfam" id="NF005559">
    <property type="entry name" value="PRK07231.1"/>
    <property type="match status" value="1"/>
</dbReference>
<evidence type="ECO:0000256" key="2">
    <source>
        <dbReference type="ARBA" id="ARBA00023002"/>
    </source>
</evidence>
<dbReference type="EC" id="1.1.1.159" evidence="3"/>
<proteinExistence type="inferred from homology"/>
<dbReference type="GO" id="GO:0008709">
    <property type="term" value="F:cholate 7-alpha-dehydrogenase (NAD+) activity"/>
    <property type="evidence" value="ECO:0007669"/>
    <property type="project" value="UniProtKB-EC"/>
</dbReference>
<evidence type="ECO:0000313" key="3">
    <source>
        <dbReference type="EMBL" id="SQJ04072.1"/>
    </source>
</evidence>
<dbReference type="Proteomes" id="UP000249008">
    <property type="component" value="Chromosome 1"/>
</dbReference>
<reference evidence="3 4" key="1">
    <citation type="submission" date="2018-06" db="EMBL/GenBank/DDBJ databases">
        <authorList>
            <consortium name="Pathogen Informatics"/>
            <person name="Doyle S."/>
        </authorList>
    </citation>
    <scope>NUCLEOTIDE SEQUENCE [LARGE SCALE GENOMIC DNA]</scope>
    <source>
        <strain evidence="3 4">NCTC12112</strain>
    </source>
</reference>
<dbReference type="PRINTS" id="PR00081">
    <property type="entry name" value="GDHRDH"/>
</dbReference>
<dbReference type="FunFam" id="3.40.50.720:FF:000084">
    <property type="entry name" value="Short-chain dehydrogenase reductase"/>
    <property type="match status" value="1"/>
</dbReference>
<dbReference type="PANTHER" id="PTHR43639:SF1">
    <property type="entry name" value="SHORT-CHAIN DEHYDROGENASE_REDUCTASE FAMILY PROTEIN"/>
    <property type="match status" value="1"/>
</dbReference>
<evidence type="ECO:0000256" key="1">
    <source>
        <dbReference type="ARBA" id="ARBA00006484"/>
    </source>
</evidence>
<dbReference type="InterPro" id="IPR002347">
    <property type="entry name" value="SDR_fam"/>
</dbReference>
<dbReference type="RefSeq" id="WP_005980263.1">
    <property type="nucleotide sequence ID" value="NZ_CABKNW010000004.1"/>
</dbReference>
<dbReference type="InterPro" id="IPR036291">
    <property type="entry name" value="NAD(P)-bd_dom_sf"/>
</dbReference>
<dbReference type="PRINTS" id="PR00080">
    <property type="entry name" value="SDRFAMILY"/>
</dbReference>
<sequence length="257" mass="27363">MKIAEQYDLKGKIAIITGAGDGIGKASALKLAEAGADVVCSDLDIEKARETAKEAAEFGIKALAVKCNVTIEEDLKNLVDETIKNFGKVNILVNNAGGGGGGREKLEELTLDYITFIYKLNVFSIFTLMKLCAPYMRKDNYGSIINISSMASNMVSPNMSVYGSSKAAINQLTKYAALDLGPEIRVNAIGPGAIKTKALASVLTPEIEEKMLAKTPVKRLGEVNDIAMGVLYFASPASSWTSGQILFINGGGIQELD</sequence>
<dbReference type="SUPFAM" id="SSF51735">
    <property type="entry name" value="NAD(P)-binding Rossmann-fold domains"/>
    <property type="match status" value="1"/>
</dbReference>
<dbReference type="KEGG" id="ful:C4N20_16245"/>
<name>A0AAX2JB45_9FUSO</name>
<dbReference type="PANTHER" id="PTHR43639">
    <property type="entry name" value="OXIDOREDUCTASE, SHORT-CHAIN DEHYDROGENASE/REDUCTASE FAMILY (AFU_ORTHOLOGUE AFUA_5G02870)"/>
    <property type="match status" value="1"/>
</dbReference>
<dbReference type="EMBL" id="LS483487">
    <property type="protein sequence ID" value="SQJ04072.1"/>
    <property type="molecule type" value="Genomic_DNA"/>
</dbReference>
<organism evidence="3 4">
    <name type="scientific">Fusobacterium ulcerans</name>
    <dbReference type="NCBI Taxonomy" id="861"/>
    <lineage>
        <taxon>Bacteria</taxon>
        <taxon>Fusobacteriati</taxon>
        <taxon>Fusobacteriota</taxon>
        <taxon>Fusobacteriia</taxon>
        <taxon>Fusobacteriales</taxon>
        <taxon>Fusobacteriaceae</taxon>
        <taxon>Fusobacterium</taxon>
    </lineage>
</organism>
<dbReference type="GeneID" id="78456380"/>
<dbReference type="AlphaFoldDB" id="A0AAX2JB45"/>
<keyword evidence="2 3" id="KW-0560">Oxidoreductase</keyword>
<dbReference type="Gene3D" id="3.40.50.720">
    <property type="entry name" value="NAD(P)-binding Rossmann-like Domain"/>
    <property type="match status" value="1"/>
</dbReference>
<dbReference type="Pfam" id="PF13561">
    <property type="entry name" value="adh_short_C2"/>
    <property type="match status" value="1"/>
</dbReference>
<accession>A0AAX2JB45</accession>